<dbReference type="SUPFAM" id="SSF52980">
    <property type="entry name" value="Restriction endonuclease-like"/>
    <property type="match status" value="1"/>
</dbReference>
<evidence type="ECO:0008006" key="3">
    <source>
        <dbReference type="Google" id="ProtNLM"/>
    </source>
</evidence>
<reference evidence="1 2" key="1">
    <citation type="submission" date="2019-05" db="EMBL/GenBank/DDBJ databases">
        <authorList>
            <person name="Lee S.D."/>
        </authorList>
    </citation>
    <scope>NUCLEOTIDE SEQUENCE [LARGE SCALE GENOMIC DNA]</scope>
    <source>
        <strain evidence="1 2">C5-26</strain>
    </source>
</reference>
<evidence type="ECO:0000313" key="1">
    <source>
        <dbReference type="EMBL" id="TWP37713.1"/>
    </source>
</evidence>
<evidence type="ECO:0000313" key="2">
    <source>
        <dbReference type="Proteomes" id="UP000320244"/>
    </source>
</evidence>
<organism evidence="1 2">
    <name type="scientific">Leekyejoonella antrihumi</name>
    <dbReference type="NCBI Taxonomy" id="1660198"/>
    <lineage>
        <taxon>Bacteria</taxon>
        <taxon>Bacillati</taxon>
        <taxon>Actinomycetota</taxon>
        <taxon>Actinomycetes</taxon>
        <taxon>Micrococcales</taxon>
        <taxon>Dermacoccaceae</taxon>
        <taxon>Leekyejoonella</taxon>
    </lineage>
</organism>
<dbReference type="Proteomes" id="UP000320244">
    <property type="component" value="Unassembled WGS sequence"/>
</dbReference>
<dbReference type="EMBL" id="VCQV01000005">
    <property type="protein sequence ID" value="TWP37713.1"/>
    <property type="molecule type" value="Genomic_DNA"/>
</dbReference>
<dbReference type="OrthoDB" id="3173471at2"/>
<dbReference type="AlphaFoldDB" id="A0A563E637"/>
<comment type="caution">
    <text evidence="1">The sequence shown here is derived from an EMBL/GenBank/DDBJ whole genome shotgun (WGS) entry which is preliminary data.</text>
</comment>
<gene>
    <name evidence="1" type="ORF">FGL98_05070</name>
</gene>
<dbReference type="InterPro" id="IPR011335">
    <property type="entry name" value="Restrct_endonuc-II-like"/>
</dbReference>
<sequence length="262" mass="29416">MTPQLLIQGALLVVPGAWCVSHHSAARMLGGVVPDTAVVHLGGDRALRTGRADIRLHRYRRRPSTTWARGIRVTDRVQTFLDLAAVLDLVDLVVLADSFARSDEQFLAELVEAAGSYSGKGAHLARRAAGLARARVDSPNESRLRLLMVLAGLPEPVVNLELHDKCGRVRYRIDLSYPDARLAIEYDGRHHIDRRRQWTADLARREDIEGEDWRFIVVIATDLFATPDRTLHRITTAMRERGMPVPCLDTTWCRYFPGRTGP</sequence>
<name>A0A563E637_9MICO</name>
<accession>A0A563E637</accession>
<protein>
    <recommendedName>
        <fullName evidence="3">DUF559 domain-containing protein</fullName>
    </recommendedName>
</protein>
<dbReference type="Gene3D" id="3.40.960.10">
    <property type="entry name" value="VSR Endonuclease"/>
    <property type="match status" value="1"/>
</dbReference>
<reference evidence="1 2" key="2">
    <citation type="submission" date="2019-08" db="EMBL/GenBank/DDBJ databases">
        <title>Jejuicoccus antrihumi gen. nov., sp. nov., a new member of the family Dermacoccaceae isolated from a cave.</title>
        <authorList>
            <person name="Schumann P."/>
            <person name="Kim I.S."/>
        </authorList>
    </citation>
    <scope>NUCLEOTIDE SEQUENCE [LARGE SCALE GENOMIC DNA]</scope>
    <source>
        <strain evidence="1 2">C5-26</strain>
    </source>
</reference>
<keyword evidence="2" id="KW-1185">Reference proteome</keyword>
<proteinExistence type="predicted"/>